<dbReference type="Gene3D" id="3.40.50.300">
    <property type="entry name" value="P-loop containing nucleotide triphosphate hydrolases"/>
    <property type="match status" value="1"/>
</dbReference>
<dbReference type="PANTHER" id="PTHR11669">
    <property type="entry name" value="REPLICATION FACTOR C / DNA POLYMERASE III GAMMA-TAU SUBUNIT"/>
    <property type="match status" value="1"/>
</dbReference>
<name>A0ABS4J553_9BACL</name>
<evidence type="ECO:0000259" key="12">
    <source>
        <dbReference type="SMART" id="SM00382"/>
    </source>
</evidence>
<dbReference type="NCBIfam" id="NF004046">
    <property type="entry name" value="PRK05563.1"/>
    <property type="match status" value="1"/>
</dbReference>
<dbReference type="InterPro" id="IPR012763">
    <property type="entry name" value="DNA_pol_III_sug/sutau_N"/>
</dbReference>
<dbReference type="PANTHER" id="PTHR11669:SF0">
    <property type="entry name" value="PROTEIN STICHEL-LIKE 2"/>
    <property type="match status" value="1"/>
</dbReference>
<comment type="caution">
    <text evidence="13">The sequence shown here is derived from an EMBL/GenBank/DDBJ whole genome shotgun (WGS) entry which is preliminary data.</text>
</comment>
<accession>A0ABS4J553</accession>
<gene>
    <name evidence="13" type="ORF">J2Z66_006618</name>
</gene>
<dbReference type="EMBL" id="JAGGLB010000029">
    <property type="protein sequence ID" value="MBP1994977.1"/>
    <property type="molecule type" value="Genomic_DNA"/>
</dbReference>
<keyword evidence="4 13" id="KW-0548">Nucleotidyltransferase</keyword>
<evidence type="ECO:0000256" key="5">
    <source>
        <dbReference type="ARBA" id="ARBA00022705"/>
    </source>
</evidence>
<dbReference type="InterPro" id="IPR008921">
    <property type="entry name" value="DNA_pol3_clamp-load_cplx_C"/>
</dbReference>
<comment type="similarity">
    <text evidence="1">Belongs to the DnaX/STICHEL family.</text>
</comment>
<evidence type="ECO:0000256" key="1">
    <source>
        <dbReference type="ARBA" id="ARBA00006360"/>
    </source>
</evidence>
<dbReference type="NCBIfam" id="TIGR02397">
    <property type="entry name" value="dnaX_nterm"/>
    <property type="match status" value="1"/>
</dbReference>
<dbReference type="Pfam" id="PF13177">
    <property type="entry name" value="DNA_pol3_delta2"/>
    <property type="match status" value="1"/>
</dbReference>
<dbReference type="InterPro" id="IPR027417">
    <property type="entry name" value="P-loop_NTPase"/>
</dbReference>
<dbReference type="InterPro" id="IPR001270">
    <property type="entry name" value="ClpA/B"/>
</dbReference>
<keyword evidence="9" id="KW-0067">ATP-binding</keyword>
<dbReference type="GO" id="GO:0003887">
    <property type="term" value="F:DNA-directed DNA polymerase activity"/>
    <property type="evidence" value="ECO:0007669"/>
    <property type="project" value="UniProtKB-EC"/>
</dbReference>
<feature type="domain" description="AAA+ ATPase" evidence="12">
    <location>
        <begin position="37"/>
        <end position="179"/>
    </location>
</feature>
<sequence>MAHIALYRTWRSQVFREVVGQKHITQTLQNSLRENRLSHAYLFSGPRGTGKTSTAKILAKAVNCEKGPNEEPCNECSACLRITEGSVMDVVEIDAASNRGVEEIRDIRDRVKYAPTEVRQKVYIIDEVHMLTTEAFNALLKTLEEPPAHVMFILATTEPHRLPATIISRCQRFDFRRVSLEEQVQRLQYVCEQEQISIDEEALHYIARLSDGGMRDALSLLDQSASFAADRIAISDILSITGGVASDQFEKLVKAIKDKDLGAALELIDRFMQEGKSADKCMESLIEYFRDLLMVRMVPNSPAVTERIFDLPHLQSVASSFSPSDMMRMIEVLNHYQSEMKYSVQPQTMLEIAVMKVSEIHSLQSGPSDLLQTSASPTAAVPSQQSNLLQEMSAKLLKLEDQLAALMKSGVAVQSADAVSKAPTPKAPPASVPSRKSGLKLDAYLQAVQGEETRMALMKWGQILGTVKEKKITVHAWLVNGDLVCSQGDSLLVAFKNEMHRDTTEKPENKQLIEQVITAVLGKPFRLVTIMRKEWDDAQAKAVEVPQEVLELQPEENLNGGHKEEWISEAIQLFGEDLVKINED</sequence>
<dbReference type="RefSeq" id="WP_209976795.1">
    <property type="nucleotide sequence ID" value="NZ_JAGGLB010000029.1"/>
</dbReference>
<evidence type="ECO:0000256" key="9">
    <source>
        <dbReference type="ARBA" id="ARBA00022840"/>
    </source>
</evidence>
<dbReference type="Pfam" id="PF12169">
    <property type="entry name" value="DNA_pol3_gamma3"/>
    <property type="match status" value="1"/>
</dbReference>
<keyword evidence="8" id="KW-0862">Zinc</keyword>
<protein>
    <recommendedName>
        <fullName evidence="2">DNA-directed DNA polymerase</fullName>
        <ecNumber evidence="2">2.7.7.7</ecNumber>
    </recommendedName>
</protein>
<evidence type="ECO:0000256" key="11">
    <source>
        <dbReference type="ARBA" id="ARBA00049244"/>
    </source>
</evidence>
<keyword evidence="6" id="KW-0479">Metal-binding</keyword>
<evidence type="ECO:0000256" key="10">
    <source>
        <dbReference type="ARBA" id="ARBA00022932"/>
    </source>
</evidence>
<keyword evidence="14" id="KW-1185">Reference proteome</keyword>
<evidence type="ECO:0000256" key="4">
    <source>
        <dbReference type="ARBA" id="ARBA00022695"/>
    </source>
</evidence>
<keyword evidence="5" id="KW-0235">DNA replication</keyword>
<keyword evidence="3 13" id="KW-0808">Transferase</keyword>
<evidence type="ECO:0000313" key="14">
    <source>
        <dbReference type="Proteomes" id="UP001519287"/>
    </source>
</evidence>
<evidence type="ECO:0000256" key="3">
    <source>
        <dbReference type="ARBA" id="ARBA00022679"/>
    </source>
</evidence>
<dbReference type="Pfam" id="PF20964">
    <property type="entry name" value="DnaX_C"/>
    <property type="match status" value="1"/>
</dbReference>
<dbReference type="InterPro" id="IPR045085">
    <property type="entry name" value="HLD_clamp_pol_III_gamma_tau"/>
</dbReference>
<dbReference type="InterPro" id="IPR048448">
    <property type="entry name" value="DnaX-like_C"/>
</dbReference>
<dbReference type="CDD" id="cd18137">
    <property type="entry name" value="HLD_clamp_pol_III_gamma_tau"/>
    <property type="match status" value="1"/>
</dbReference>
<keyword evidence="10" id="KW-0239">DNA-directed DNA polymerase</keyword>
<proteinExistence type="inferred from homology"/>
<evidence type="ECO:0000313" key="13">
    <source>
        <dbReference type="EMBL" id="MBP1994977.1"/>
    </source>
</evidence>
<keyword evidence="7" id="KW-0547">Nucleotide-binding</keyword>
<organism evidence="13 14">
    <name type="scientific">Paenibacillus eucommiae</name>
    <dbReference type="NCBI Taxonomy" id="1355755"/>
    <lineage>
        <taxon>Bacteria</taxon>
        <taxon>Bacillati</taxon>
        <taxon>Bacillota</taxon>
        <taxon>Bacilli</taxon>
        <taxon>Bacillales</taxon>
        <taxon>Paenibacillaceae</taxon>
        <taxon>Paenibacillus</taxon>
    </lineage>
</organism>
<dbReference type="InterPro" id="IPR022754">
    <property type="entry name" value="DNA_pol_III_gamma-3"/>
</dbReference>
<dbReference type="SUPFAM" id="SSF52540">
    <property type="entry name" value="P-loop containing nucleoside triphosphate hydrolases"/>
    <property type="match status" value="1"/>
</dbReference>
<comment type="catalytic activity">
    <reaction evidence="11">
        <text>DNA(n) + a 2'-deoxyribonucleoside 5'-triphosphate = DNA(n+1) + diphosphate</text>
        <dbReference type="Rhea" id="RHEA:22508"/>
        <dbReference type="Rhea" id="RHEA-COMP:17339"/>
        <dbReference type="Rhea" id="RHEA-COMP:17340"/>
        <dbReference type="ChEBI" id="CHEBI:33019"/>
        <dbReference type="ChEBI" id="CHEBI:61560"/>
        <dbReference type="ChEBI" id="CHEBI:173112"/>
        <dbReference type="EC" id="2.7.7.7"/>
    </reaction>
</comment>
<evidence type="ECO:0000256" key="6">
    <source>
        <dbReference type="ARBA" id="ARBA00022723"/>
    </source>
</evidence>
<dbReference type="Gene3D" id="1.20.272.10">
    <property type="match status" value="1"/>
</dbReference>
<evidence type="ECO:0000256" key="2">
    <source>
        <dbReference type="ARBA" id="ARBA00012417"/>
    </source>
</evidence>
<dbReference type="InterPro" id="IPR003593">
    <property type="entry name" value="AAA+_ATPase"/>
</dbReference>
<dbReference type="SUPFAM" id="SSF48019">
    <property type="entry name" value="post-AAA+ oligomerization domain-like"/>
    <property type="match status" value="1"/>
</dbReference>
<dbReference type="InterPro" id="IPR050238">
    <property type="entry name" value="DNA_Rep/Repair_Clamp_Loader"/>
</dbReference>
<dbReference type="EC" id="2.7.7.7" evidence="2"/>
<dbReference type="PRINTS" id="PR00300">
    <property type="entry name" value="CLPPROTEASEA"/>
</dbReference>
<reference evidence="13 14" key="1">
    <citation type="submission" date="2021-03" db="EMBL/GenBank/DDBJ databases">
        <title>Genomic Encyclopedia of Type Strains, Phase IV (KMG-IV): sequencing the most valuable type-strain genomes for metagenomic binning, comparative biology and taxonomic classification.</title>
        <authorList>
            <person name="Goeker M."/>
        </authorList>
    </citation>
    <scope>NUCLEOTIDE SEQUENCE [LARGE SCALE GENOMIC DNA]</scope>
    <source>
        <strain evidence="13 14">DSM 26048</strain>
    </source>
</reference>
<dbReference type="Proteomes" id="UP001519287">
    <property type="component" value="Unassembled WGS sequence"/>
</dbReference>
<dbReference type="SMART" id="SM00382">
    <property type="entry name" value="AAA"/>
    <property type="match status" value="1"/>
</dbReference>
<dbReference type="Gene3D" id="1.10.8.60">
    <property type="match status" value="1"/>
</dbReference>
<dbReference type="Pfam" id="PF22608">
    <property type="entry name" value="DNAX_ATPase_lid"/>
    <property type="match status" value="1"/>
</dbReference>
<dbReference type="CDD" id="cd00009">
    <property type="entry name" value="AAA"/>
    <property type="match status" value="1"/>
</dbReference>
<evidence type="ECO:0000256" key="8">
    <source>
        <dbReference type="ARBA" id="ARBA00022833"/>
    </source>
</evidence>
<evidence type="ECO:0000256" key="7">
    <source>
        <dbReference type="ARBA" id="ARBA00022741"/>
    </source>
</evidence>